<dbReference type="NCBIfam" id="NF008453">
    <property type="entry name" value="PRK11308.1"/>
    <property type="match status" value="2"/>
</dbReference>
<feature type="compositionally biased region" description="Low complexity" evidence="8">
    <location>
        <begin position="39"/>
        <end position="53"/>
    </location>
</feature>
<organism evidence="10 11">
    <name type="scientific">Micrococcus luteus (strain ATCC 4698 / DSM 20030 / JCM 1464 / CCM 169 / CCUG 5858 / IAM 1056 / NBRC 3333 / NCIMB 9278 / NCTC 2665 / VKM Ac-2230)</name>
    <name type="common">Micrococcus lysodeikticus</name>
    <dbReference type="NCBI Taxonomy" id="465515"/>
    <lineage>
        <taxon>Bacteria</taxon>
        <taxon>Bacillati</taxon>
        <taxon>Actinomycetota</taxon>
        <taxon>Actinomycetes</taxon>
        <taxon>Micrococcales</taxon>
        <taxon>Micrococcaceae</taxon>
        <taxon>Micrococcus</taxon>
    </lineage>
</organism>
<evidence type="ECO:0000256" key="2">
    <source>
        <dbReference type="ARBA" id="ARBA00005417"/>
    </source>
</evidence>
<dbReference type="AlphaFoldDB" id="A0A7Z7KG20"/>
<dbReference type="GeneID" id="93343425"/>
<evidence type="ECO:0000256" key="3">
    <source>
        <dbReference type="ARBA" id="ARBA00022448"/>
    </source>
</evidence>
<proteinExistence type="inferred from homology"/>
<dbReference type="InterPro" id="IPR027417">
    <property type="entry name" value="P-loop_NTPase"/>
</dbReference>
<dbReference type="InterPro" id="IPR013563">
    <property type="entry name" value="Oligopep_ABC_C"/>
</dbReference>
<evidence type="ECO:0000313" key="11">
    <source>
        <dbReference type="Proteomes" id="UP000248985"/>
    </source>
</evidence>
<dbReference type="GO" id="GO:0015833">
    <property type="term" value="P:peptide transport"/>
    <property type="evidence" value="ECO:0007669"/>
    <property type="project" value="InterPro"/>
</dbReference>
<keyword evidence="4" id="KW-1003">Cell membrane</keyword>
<comment type="similarity">
    <text evidence="2">Belongs to the ABC transporter superfamily.</text>
</comment>
<dbReference type="SMART" id="SM00382">
    <property type="entry name" value="AAA"/>
    <property type="match status" value="2"/>
</dbReference>
<name>A0A7Z7KG20_MICLC</name>
<keyword evidence="3" id="KW-0813">Transport</keyword>
<keyword evidence="5" id="KW-0547">Nucleotide-binding</keyword>
<dbReference type="Pfam" id="PF08352">
    <property type="entry name" value="oligo_HPY"/>
    <property type="match status" value="2"/>
</dbReference>
<keyword evidence="7" id="KW-0472">Membrane</keyword>
<dbReference type="SUPFAM" id="SSF52540">
    <property type="entry name" value="P-loop containing nucleoside triphosphate hydrolases"/>
    <property type="match status" value="2"/>
</dbReference>
<evidence type="ECO:0000256" key="1">
    <source>
        <dbReference type="ARBA" id="ARBA00004202"/>
    </source>
</evidence>
<feature type="region of interest" description="Disordered" evidence="8">
    <location>
        <begin position="1"/>
        <end position="53"/>
    </location>
</feature>
<dbReference type="GO" id="GO:0016887">
    <property type="term" value="F:ATP hydrolysis activity"/>
    <property type="evidence" value="ECO:0007669"/>
    <property type="project" value="InterPro"/>
</dbReference>
<feature type="domain" description="ABC transporter" evidence="9">
    <location>
        <begin position="353"/>
        <end position="596"/>
    </location>
</feature>
<keyword evidence="10" id="KW-0378">Hydrolase</keyword>
<dbReference type="PROSITE" id="PS00211">
    <property type="entry name" value="ABC_TRANSPORTER_1"/>
    <property type="match status" value="2"/>
</dbReference>
<dbReference type="CDD" id="cd03257">
    <property type="entry name" value="ABC_NikE_OppD_transporters"/>
    <property type="match status" value="2"/>
</dbReference>
<dbReference type="Pfam" id="PF00005">
    <property type="entry name" value="ABC_tran"/>
    <property type="match status" value="2"/>
</dbReference>
<gene>
    <name evidence="10" type="primary">gsiA_1</name>
    <name evidence="10" type="ORF">NCTC2665_00229</name>
</gene>
<comment type="subcellular location">
    <subcellularLocation>
        <location evidence="1">Cell membrane</location>
        <topology evidence="1">Peripheral membrane protein</topology>
    </subcellularLocation>
</comment>
<dbReference type="FunFam" id="3.40.50.300:FF:000016">
    <property type="entry name" value="Oligopeptide ABC transporter ATP-binding component"/>
    <property type="match status" value="2"/>
</dbReference>
<evidence type="ECO:0000256" key="6">
    <source>
        <dbReference type="ARBA" id="ARBA00022840"/>
    </source>
</evidence>
<evidence type="ECO:0000259" key="9">
    <source>
        <dbReference type="PROSITE" id="PS50893"/>
    </source>
</evidence>
<evidence type="ECO:0000256" key="8">
    <source>
        <dbReference type="SAM" id="MobiDB-lite"/>
    </source>
</evidence>
<dbReference type="PROSITE" id="PS50893">
    <property type="entry name" value="ABC_TRANSPORTER_2"/>
    <property type="match status" value="2"/>
</dbReference>
<dbReference type="GO" id="GO:0005524">
    <property type="term" value="F:ATP binding"/>
    <property type="evidence" value="ECO:0007669"/>
    <property type="project" value="UniProtKB-KW"/>
</dbReference>
<dbReference type="RefSeq" id="WP_051497028.1">
    <property type="nucleotide sequence ID" value="NC_012803.1"/>
</dbReference>
<sequence>MSANDKKGRSMFGKKNENDVTADGQGSHAASSADLEARGAAVPGSSGAVGVPPGPATSAMGVVARHDDLGGEPVLAFRDVDVKFATEFGEVHAVKGVTFDVKPGEVVALVGESGSGKSVTSATAMGLLPGNADVTGSVQLAGRDVLTMTPGQLRGIRGDEVAMVFQEPMTALNPVLTVGDQLTEALELHGIAYGTEADKRAVELLTMVGIPDAATRLKQYPHQFSGGQRQRIVIAMAISCSPKVIIADEPTTALDVTVQAEILELLRSLKNKMNTGILLITHNMGVVADMADRVCVMLHGELVEQGSVHQVLQHARHPYTQKLLSAVPRLGEPLEVAEPEPVTATQTQARYAIEAENLHLEYDHRGKKNRVVHDVSFQVAPGEILGLVGESGSGKSTIAKSVLGLLTIAEGSLRIQGHDLATMPKAEQRALRKNIGVVFQDPAASLDPRFPIGDIITEPMVVHKVGDRRSRLARAEELLDAVRLPRSVVNRYPHELSGGQRQRISIARALTLDPQVLIADEPTSALDVSVQAAVLDMFAELQQRYEFACLFVSHDLAVVDMLAHKVLVLKDGRQVEQGPTEEVLHRPKEEYTRRLLAAAPVPDPDQQAERRQERREFLASLGEGVY</sequence>
<feature type="domain" description="ABC transporter" evidence="9">
    <location>
        <begin position="77"/>
        <end position="324"/>
    </location>
</feature>
<dbReference type="PANTHER" id="PTHR43297">
    <property type="entry name" value="OLIGOPEPTIDE TRANSPORT ATP-BINDING PROTEIN APPD"/>
    <property type="match status" value="1"/>
</dbReference>
<evidence type="ECO:0000313" key="10">
    <source>
        <dbReference type="EMBL" id="SQG47469.1"/>
    </source>
</evidence>
<dbReference type="InterPro" id="IPR050388">
    <property type="entry name" value="ABC_Ni/Peptide_Import"/>
</dbReference>
<keyword evidence="6 10" id="KW-0067">ATP-binding</keyword>
<dbReference type="PANTHER" id="PTHR43297:SF2">
    <property type="entry name" value="DIPEPTIDE TRANSPORT ATP-BINDING PROTEIN DPPD"/>
    <property type="match status" value="1"/>
</dbReference>
<dbReference type="InterPro" id="IPR003439">
    <property type="entry name" value="ABC_transporter-like_ATP-bd"/>
</dbReference>
<feature type="compositionally biased region" description="Basic and acidic residues" evidence="8">
    <location>
        <begin position="1"/>
        <end position="18"/>
    </location>
</feature>
<evidence type="ECO:0000256" key="5">
    <source>
        <dbReference type="ARBA" id="ARBA00022741"/>
    </source>
</evidence>
<accession>A0A7Z7KG20</accession>
<dbReference type="Proteomes" id="UP000248985">
    <property type="component" value="Chromosome 1"/>
</dbReference>
<dbReference type="NCBIfam" id="NF007739">
    <property type="entry name" value="PRK10419.1"/>
    <property type="match status" value="2"/>
</dbReference>
<evidence type="ECO:0000256" key="4">
    <source>
        <dbReference type="ARBA" id="ARBA00022475"/>
    </source>
</evidence>
<dbReference type="Gene3D" id="3.40.50.300">
    <property type="entry name" value="P-loop containing nucleotide triphosphate hydrolases"/>
    <property type="match status" value="2"/>
</dbReference>
<dbReference type="InterPro" id="IPR017871">
    <property type="entry name" value="ABC_transporter-like_CS"/>
</dbReference>
<reference evidence="10 11" key="1">
    <citation type="submission" date="2018-06" db="EMBL/GenBank/DDBJ databases">
        <authorList>
            <consortium name="Pathogen Informatics"/>
            <person name="Doyle S."/>
        </authorList>
    </citation>
    <scope>NUCLEOTIDE SEQUENCE [LARGE SCALE GENOMIC DNA]</scope>
    <source>
        <strain evidence="10 11">NCTC2665</strain>
    </source>
</reference>
<dbReference type="InterPro" id="IPR003593">
    <property type="entry name" value="AAA+_ATPase"/>
</dbReference>
<dbReference type="EC" id="3.6.3.-" evidence="10"/>
<protein>
    <submittedName>
        <fullName evidence="10">Glutathione import ATP-binding protein GsiA</fullName>
        <ecNumber evidence="10">3.6.3.-</ecNumber>
    </submittedName>
</protein>
<evidence type="ECO:0000256" key="7">
    <source>
        <dbReference type="ARBA" id="ARBA00023136"/>
    </source>
</evidence>
<dbReference type="GO" id="GO:0005886">
    <property type="term" value="C:plasma membrane"/>
    <property type="evidence" value="ECO:0007669"/>
    <property type="project" value="UniProtKB-SubCell"/>
</dbReference>
<dbReference type="EMBL" id="LS483396">
    <property type="protein sequence ID" value="SQG47469.1"/>
    <property type="molecule type" value="Genomic_DNA"/>
</dbReference>